<evidence type="ECO:0000256" key="5">
    <source>
        <dbReference type="ARBA" id="ARBA00022989"/>
    </source>
</evidence>
<evidence type="ECO:0000313" key="11">
    <source>
        <dbReference type="Proteomes" id="UP000069940"/>
    </source>
</evidence>
<keyword evidence="5 9" id="KW-1133">Transmembrane helix</keyword>
<keyword evidence="11" id="KW-1185">Reference proteome</keyword>
<dbReference type="GeneID" id="109423828"/>
<evidence type="ECO:0000256" key="9">
    <source>
        <dbReference type="RuleBase" id="RU351113"/>
    </source>
</evidence>
<evidence type="ECO:0000256" key="8">
    <source>
        <dbReference type="ARBA" id="ARBA00023224"/>
    </source>
</evidence>
<keyword evidence="8 9" id="KW-0807">Transducer</keyword>
<dbReference type="PANTHER" id="PTHR21137:SF43">
    <property type="entry name" value="ODORANT RECEPTOR 47A-RELATED"/>
    <property type="match status" value="1"/>
</dbReference>
<feature type="transmembrane region" description="Helical" evidence="9">
    <location>
        <begin position="147"/>
        <end position="169"/>
    </location>
</feature>
<evidence type="ECO:0000256" key="4">
    <source>
        <dbReference type="ARBA" id="ARBA00022725"/>
    </source>
</evidence>
<feature type="transmembrane region" description="Helical" evidence="9">
    <location>
        <begin position="199"/>
        <end position="220"/>
    </location>
</feature>
<keyword evidence="6 9" id="KW-0472">Membrane</keyword>
<evidence type="ECO:0000256" key="1">
    <source>
        <dbReference type="ARBA" id="ARBA00004141"/>
    </source>
</evidence>
<keyword evidence="3 9" id="KW-0812">Transmembrane</keyword>
<dbReference type="Proteomes" id="UP000069940">
    <property type="component" value="Unassembled WGS sequence"/>
</dbReference>
<keyword evidence="7 9" id="KW-0675">Receptor</keyword>
<evidence type="ECO:0000256" key="3">
    <source>
        <dbReference type="ARBA" id="ARBA00022692"/>
    </source>
</evidence>
<reference evidence="10" key="2">
    <citation type="submission" date="2025-05" db="UniProtKB">
        <authorList>
            <consortium name="EnsemblMetazoa"/>
        </authorList>
    </citation>
    <scope>IDENTIFICATION</scope>
    <source>
        <strain evidence="10">Foshan</strain>
    </source>
</reference>
<accession>A0ABM2A400</accession>
<feature type="transmembrane region" description="Helical" evidence="9">
    <location>
        <begin position="309"/>
        <end position="328"/>
    </location>
</feature>
<keyword evidence="4 9" id="KW-0552">Olfaction</keyword>
<comment type="similarity">
    <text evidence="9">Belongs to the insect chemoreceptor superfamily. Heteromeric odorant receptor channel (TC 1.A.69) family.</text>
</comment>
<keyword evidence="2 9" id="KW-0716">Sensory transduction</keyword>
<feature type="transmembrane region" description="Helical" evidence="9">
    <location>
        <begin position="59"/>
        <end position="80"/>
    </location>
</feature>
<evidence type="ECO:0000256" key="2">
    <source>
        <dbReference type="ARBA" id="ARBA00022606"/>
    </source>
</evidence>
<proteinExistence type="inferred from homology"/>
<dbReference type="Pfam" id="PF02949">
    <property type="entry name" value="7tm_6"/>
    <property type="match status" value="1"/>
</dbReference>
<protein>
    <recommendedName>
        <fullName evidence="9">Odorant receptor</fullName>
    </recommendedName>
</protein>
<sequence length="403" mass="44846">MFPTVAGYAKTPKTKRMALPSSTPVDGRTTTAQGKFLRVQLLCLALIGVQRDETVSSRAIFHVCFISMVIMDLATILFALEHANDIALVCDCLGPTFTAYLGIVKQYCLSAHRVELWNIIETLRRLKDYAQADEIVSIERNNKIDRILATAYLVSASATGSLFIFAALAKGFYKLIFQNSIEWGLPLSLSFPFNTSQPIIFALFFIWSSAAIYIVVFCSVSSDASFGGLASNVVVHFKLLQKRLQDTTFTDNDENLKYLIEYHSLLLDLSQKLMSSFRVIIINNLLVASVLLCVLGFQLVMFLGSTLMLIYFMYVTAIVIQITFFAYYGSLLSHESEAVGNAIYCSNWYEATPKTRRILLQCLMRAQVPVNTKAGFMVASLPTLRAILNSAGSYVALLLSFTD</sequence>
<comment type="caution">
    <text evidence="9">Lacks conserved residue(s) required for the propagation of feature annotation.</text>
</comment>
<organism evidence="10 11">
    <name type="scientific">Aedes albopictus</name>
    <name type="common">Asian tiger mosquito</name>
    <name type="synonym">Stegomyia albopicta</name>
    <dbReference type="NCBI Taxonomy" id="7160"/>
    <lineage>
        <taxon>Eukaryota</taxon>
        <taxon>Metazoa</taxon>
        <taxon>Ecdysozoa</taxon>
        <taxon>Arthropoda</taxon>
        <taxon>Hexapoda</taxon>
        <taxon>Insecta</taxon>
        <taxon>Pterygota</taxon>
        <taxon>Neoptera</taxon>
        <taxon>Endopterygota</taxon>
        <taxon>Diptera</taxon>
        <taxon>Nematocera</taxon>
        <taxon>Culicoidea</taxon>
        <taxon>Culicidae</taxon>
        <taxon>Culicinae</taxon>
        <taxon>Aedini</taxon>
        <taxon>Aedes</taxon>
        <taxon>Stegomyia</taxon>
    </lineage>
</organism>
<dbReference type="RefSeq" id="XP_019554414.2">
    <property type="nucleotide sequence ID" value="XM_019698869.3"/>
</dbReference>
<dbReference type="PANTHER" id="PTHR21137">
    <property type="entry name" value="ODORANT RECEPTOR"/>
    <property type="match status" value="1"/>
</dbReference>
<evidence type="ECO:0000256" key="7">
    <source>
        <dbReference type="ARBA" id="ARBA00023170"/>
    </source>
</evidence>
<evidence type="ECO:0000256" key="6">
    <source>
        <dbReference type="ARBA" id="ARBA00023136"/>
    </source>
</evidence>
<dbReference type="InterPro" id="IPR004117">
    <property type="entry name" value="7tm6_olfct_rcpt"/>
</dbReference>
<reference evidence="11" key="1">
    <citation type="journal article" date="2015" name="Proc. Natl. Acad. Sci. U.S.A.">
        <title>Genome sequence of the Asian Tiger mosquito, Aedes albopictus, reveals insights into its biology, genetics, and evolution.</title>
        <authorList>
            <person name="Chen X.G."/>
            <person name="Jiang X."/>
            <person name="Gu J."/>
            <person name="Xu M."/>
            <person name="Wu Y."/>
            <person name="Deng Y."/>
            <person name="Zhang C."/>
            <person name="Bonizzoni M."/>
            <person name="Dermauw W."/>
            <person name="Vontas J."/>
            <person name="Armbruster P."/>
            <person name="Huang X."/>
            <person name="Yang Y."/>
            <person name="Zhang H."/>
            <person name="He W."/>
            <person name="Peng H."/>
            <person name="Liu Y."/>
            <person name="Wu K."/>
            <person name="Chen J."/>
            <person name="Lirakis M."/>
            <person name="Topalis P."/>
            <person name="Van Leeuwen T."/>
            <person name="Hall A.B."/>
            <person name="Jiang X."/>
            <person name="Thorpe C."/>
            <person name="Mueller R.L."/>
            <person name="Sun C."/>
            <person name="Waterhouse R.M."/>
            <person name="Yan G."/>
            <person name="Tu Z.J."/>
            <person name="Fang X."/>
            <person name="James A.A."/>
        </authorList>
    </citation>
    <scope>NUCLEOTIDE SEQUENCE [LARGE SCALE GENOMIC DNA]</scope>
    <source>
        <strain evidence="11">Foshan</strain>
    </source>
</reference>
<feature type="transmembrane region" description="Helical" evidence="9">
    <location>
        <begin position="279"/>
        <end position="303"/>
    </location>
</feature>
<comment type="subcellular location">
    <subcellularLocation>
        <location evidence="9">Cell membrane</location>
        <topology evidence="9">Multi-pass membrane protein</topology>
    </subcellularLocation>
    <subcellularLocation>
        <location evidence="1">Membrane</location>
        <topology evidence="1">Multi-pass membrane protein</topology>
    </subcellularLocation>
</comment>
<dbReference type="EnsemblMetazoa" id="AALFPA23_024229.R36120">
    <property type="protein sequence ID" value="AALFPA23_024229.P36120"/>
    <property type="gene ID" value="AALFPA23_024229"/>
</dbReference>
<evidence type="ECO:0000313" key="10">
    <source>
        <dbReference type="EnsemblMetazoa" id="AALFPA23_024229.P36120"/>
    </source>
</evidence>
<name>A0ABM2A400_AEDAL</name>